<organism evidence="6 7">
    <name type="scientific">Halosaccharopolyspora lacisalsi</name>
    <dbReference type="NCBI Taxonomy" id="1000566"/>
    <lineage>
        <taxon>Bacteria</taxon>
        <taxon>Bacillati</taxon>
        <taxon>Actinomycetota</taxon>
        <taxon>Actinomycetes</taxon>
        <taxon>Pseudonocardiales</taxon>
        <taxon>Pseudonocardiaceae</taxon>
        <taxon>Halosaccharopolyspora</taxon>
    </lineage>
</organism>
<dbReference type="Gene3D" id="3.40.50.720">
    <property type="entry name" value="NAD(P)-binding Rossmann-like Domain"/>
    <property type="match status" value="1"/>
</dbReference>
<dbReference type="PANTHER" id="PTHR43708:SF5">
    <property type="entry name" value="CONSERVED EXPRESSED OXIDOREDUCTASE (EUROFUNG)-RELATED"/>
    <property type="match status" value="1"/>
</dbReference>
<dbReference type="InterPro" id="IPR036291">
    <property type="entry name" value="NAD(P)-bd_dom_sf"/>
</dbReference>
<evidence type="ECO:0000256" key="3">
    <source>
        <dbReference type="SAM" id="MobiDB-lite"/>
    </source>
</evidence>
<dbReference type="Gene3D" id="3.30.360.10">
    <property type="entry name" value="Dihydrodipicolinate Reductase, domain 2"/>
    <property type="match status" value="1"/>
</dbReference>
<dbReference type="GO" id="GO:0000166">
    <property type="term" value="F:nucleotide binding"/>
    <property type="evidence" value="ECO:0007669"/>
    <property type="project" value="InterPro"/>
</dbReference>
<sequence>MSSSTDFRVGLIGYGPAGAVFHAPLIAAARGLRLNTIVTANPQRRQQALEDHPGVLVETDSAKLFERAGELDLVVVATPNSTHDALASAALEAGLPVVVDKPLTPTAERGRALIEQARRRGLLLSVFQNRRWDNDVLTVSRLLDEGRLGDVHRFESRFQRWVPTPKDTWRDRGAPGEGGGVLYDLGSHLVDQALRLFGPVRSVYAELDERRPGVEVDDDSFLALTHLNGVRSHLWMSKLAAQSGPRFRVLGNRAAYTKHGFDPQEAALRSGRRPGESGWGVESEQQWGRLGDGEHDRAIPTENGCYPAFYEALARALRDGTAPPVDPTEVVTGLEIIEAARKSSAEAAVVTLAPETATPR</sequence>
<feature type="region of interest" description="Disordered" evidence="3">
    <location>
        <begin position="265"/>
        <end position="285"/>
    </location>
</feature>
<accession>A0A839DW73</accession>
<keyword evidence="7" id="KW-1185">Reference proteome</keyword>
<keyword evidence="2" id="KW-0560">Oxidoreductase</keyword>
<dbReference type="Pfam" id="PF02894">
    <property type="entry name" value="GFO_IDH_MocA_C"/>
    <property type="match status" value="1"/>
</dbReference>
<evidence type="ECO:0000313" key="7">
    <source>
        <dbReference type="Proteomes" id="UP000569329"/>
    </source>
</evidence>
<evidence type="ECO:0000256" key="1">
    <source>
        <dbReference type="ARBA" id="ARBA00010928"/>
    </source>
</evidence>
<comment type="similarity">
    <text evidence="1">Belongs to the Gfo/Idh/MocA family.</text>
</comment>
<name>A0A839DW73_9PSEU</name>
<dbReference type="EMBL" id="JACGWZ010000004">
    <property type="protein sequence ID" value="MBA8825754.1"/>
    <property type="molecule type" value="Genomic_DNA"/>
</dbReference>
<feature type="domain" description="Gfo/Idh/MocA-like oxidoreductase N-terminal" evidence="4">
    <location>
        <begin position="7"/>
        <end position="126"/>
    </location>
</feature>
<comment type="caution">
    <text evidence="6">The sequence shown here is derived from an EMBL/GenBank/DDBJ whole genome shotgun (WGS) entry which is preliminary data.</text>
</comment>
<protein>
    <submittedName>
        <fullName evidence="6">Putative dehydrogenase</fullName>
    </submittedName>
</protein>
<evidence type="ECO:0000259" key="5">
    <source>
        <dbReference type="Pfam" id="PF02894"/>
    </source>
</evidence>
<dbReference type="Proteomes" id="UP000569329">
    <property type="component" value="Unassembled WGS sequence"/>
</dbReference>
<feature type="domain" description="Gfo/Idh/MocA-like oxidoreductase C-terminal" evidence="5">
    <location>
        <begin position="142"/>
        <end position="352"/>
    </location>
</feature>
<dbReference type="InterPro" id="IPR051317">
    <property type="entry name" value="Gfo/Idh/MocA_oxidoreduct"/>
</dbReference>
<evidence type="ECO:0000313" key="6">
    <source>
        <dbReference type="EMBL" id="MBA8825754.1"/>
    </source>
</evidence>
<dbReference type="SUPFAM" id="SSF55347">
    <property type="entry name" value="Glyceraldehyde-3-phosphate dehydrogenase-like, C-terminal domain"/>
    <property type="match status" value="1"/>
</dbReference>
<evidence type="ECO:0000256" key="2">
    <source>
        <dbReference type="ARBA" id="ARBA00023002"/>
    </source>
</evidence>
<reference evidence="6 7" key="1">
    <citation type="submission" date="2020-07" db="EMBL/GenBank/DDBJ databases">
        <title>Sequencing the genomes of 1000 actinobacteria strains.</title>
        <authorList>
            <person name="Klenk H.-P."/>
        </authorList>
    </citation>
    <scope>NUCLEOTIDE SEQUENCE [LARGE SCALE GENOMIC DNA]</scope>
    <source>
        <strain evidence="6 7">DSM 45975</strain>
    </source>
</reference>
<dbReference type="InterPro" id="IPR004104">
    <property type="entry name" value="Gfo/Idh/MocA-like_OxRdtase_C"/>
</dbReference>
<dbReference type="GO" id="GO:0016491">
    <property type="term" value="F:oxidoreductase activity"/>
    <property type="evidence" value="ECO:0007669"/>
    <property type="project" value="UniProtKB-KW"/>
</dbReference>
<proteinExistence type="inferred from homology"/>
<dbReference type="PANTHER" id="PTHR43708">
    <property type="entry name" value="CONSERVED EXPRESSED OXIDOREDUCTASE (EUROFUNG)"/>
    <property type="match status" value="1"/>
</dbReference>
<dbReference type="AlphaFoldDB" id="A0A839DW73"/>
<dbReference type="SUPFAM" id="SSF51735">
    <property type="entry name" value="NAD(P)-binding Rossmann-fold domains"/>
    <property type="match status" value="1"/>
</dbReference>
<gene>
    <name evidence="6" type="ORF">FHX42_003120</name>
</gene>
<evidence type="ECO:0000259" key="4">
    <source>
        <dbReference type="Pfam" id="PF01408"/>
    </source>
</evidence>
<dbReference type="RefSeq" id="WP_182545029.1">
    <property type="nucleotide sequence ID" value="NZ_JACGWZ010000004.1"/>
</dbReference>
<dbReference type="Pfam" id="PF01408">
    <property type="entry name" value="GFO_IDH_MocA"/>
    <property type="match status" value="1"/>
</dbReference>
<dbReference type="InterPro" id="IPR000683">
    <property type="entry name" value="Gfo/Idh/MocA-like_OxRdtase_N"/>
</dbReference>